<proteinExistence type="predicted"/>
<sequence length="375" mass="44554">MGYREYKNEGYESVKKQHNIMVLVGNGFDMEILDSFQKQTKTSYANFYHYLEYQNCREDNVIYRKMKEEKEKDNKLWGDFEIALISLLNENVSAVDLENDLHEIQGYFSSFLDDIISPEFLAEIGKKSEEKKWAVNSLSSFLQDISKKDYKTLRFPANTEYYDLFNFLIFNFNYTALLDNYIYMDKEQFDPHPYKTVDRNFRFYPNPNGYDGVNPEIKEKTWVSYLMMNVIHPHGVQSVPRSILFGFNDKDQISNKECEEYANHFIKPYWGQNEVKYKSYFAETELFILFGLSMGRTDKWWWENIVQSLRKENSELIIYMYQEAGAKVSEKSVKDTFLKEAGVELEKKEEKAVLSRIFVVLYQADSKRVFLNSKN</sequence>
<accession>A0ABR7IAK6</accession>
<organism evidence="1 2">
    <name type="scientific">Roseburia yibonii</name>
    <dbReference type="NCBI Taxonomy" id="2763063"/>
    <lineage>
        <taxon>Bacteria</taxon>
        <taxon>Bacillati</taxon>
        <taxon>Bacillota</taxon>
        <taxon>Clostridia</taxon>
        <taxon>Lachnospirales</taxon>
        <taxon>Lachnospiraceae</taxon>
        <taxon>Roseburia</taxon>
    </lineage>
</organism>
<dbReference type="Pfam" id="PF14253">
    <property type="entry name" value="AbiH"/>
    <property type="match status" value="1"/>
</dbReference>
<reference evidence="1 2" key="1">
    <citation type="submission" date="2020-08" db="EMBL/GenBank/DDBJ databases">
        <title>Genome public.</title>
        <authorList>
            <person name="Liu C."/>
            <person name="Sun Q."/>
        </authorList>
    </citation>
    <scope>NUCLEOTIDE SEQUENCE [LARGE SCALE GENOMIC DNA]</scope>
    <source>
        <strain evidence="1 2">BX0805</strain>
    </source>
</reference>
<comment type="caution">
    <text evidence="1">The sequence shown here is derived from an EMBL/GenBank/DDBJ whole genome shotgun (WGS) entry which is preliminary data.</text>
</comment>
<dbReference type="Proteomes" id="UP000621540">
    <property type="component" value="Unassembled WGS sequence"/>
</dbReference>
<dbReference type="InterPro" id="IPR025935">
    <property type="entry name" value="AbiH"/>
</dbReference>
<gene>
    <name evidence="1" type="ORF">H8Z76_08020</name>
</gene>
<evidence type="ECO:0000313" key="2">
    <source>
        <dbReference type="Proteomes" id="UP000621540"/>
    </source>
</evidence>
<dbReference type="RefSeq" id="WP_186982198.1">
    <property type="nucleotide sequence ID" value="NZ_JACOQH010000005.1"/>
</dbReference>
<protein>
    <submittedName>
        <fullName evidence="1">ABC transporter permease</fullName>
    </submittedName>
</protein>
<name>A0ABR7IAK6_9FIRM</name>
<dbReference type="EMBL" id="JACOQH010000005">
    <property type="protein sequence ID" value="MBC5753971.1"/>
    <property type="molecule type" value="Genomic_DNA"/>
</dbReference>
<keyword evidence="2" id="KW-1185">Reference proteome</keyword>
<evidence type="ECO:0000313" key="1">
    <source>
        <dbReference type="EMBL" id="MBC5753971.1"/>
    </source>
</evidence>